<protein>
    <recommendedName>
        <fullName evidence="1">Non-reducing end beta-L-arabinofuranosidase-like GH127 catalytic domain-containing protein</fullName>
    </recommendedName>
</protein>
<evidence type="ECO:0000313" key="3">
    <source>
        <dbReference type="Proteomes" id="UP001157167"/>
    </source>
</evidence>
<dbReference type="Proteomes" id="UP001157167">
    <property type="component" value="Unassembled WGS sequence"/>
</dbReference>
<reference evidence="3" key="1">
    <citation type="journal article" date="2019" name="Int. J. Syst. Evol. Microbiol.">
        <title>The Global Catalogue of Microorganisms (GCM) 10K type strain sequencing project: providing services to taxonomists for standard genome sequencing and annotation.</title>
        <authorList>
            <consortium name="The Broad Institute Genomics Platform"/>
            <consortium name="The Broad Institute Genome Sequencing Center for Infectious Disease"/>
            <person name="Wu L."/>
            <person name="Ma J."/>
        </authorList>
    </citation>
    <scope>NUCLEOTIDE SEQUENCE [LARGE SCALE GENOMIC DNA]</scope>
    <source>
        <strain evidence="3">NBRC 102407</strain>
    </source>
</reference>
<dbReference type="Pfam" id="PF07944">
    <property type="entry name" value="Beta-AFase-like_GH127_cat"/>
    <property type="match status" value="1"/>
</dbReference>
<accession>A0ABQ6F829</accession>
<dbReference type="Gene3D" id="1.50.10.20">
    <property type="match status" value="1"/>
</dbReference>
<dbReference type="EMBL" id="BSPX01000003">
    <property type="protein sequence ID" value="GLT21000.1"/>
    <property type="molecule type" value="Genomic_DNA"/>
</dbReference>
<comment type="caution">
    <text evidence="2">The sequence shown here is derived from an EMBL/GenBank/DDBJ whole genome shotgun (WGS) entry which is preliminary data.</text>
</comment>
<evidence type="ECO:0000313" key="2">
    <source>
        <dbReference type="EMBL" id="GLT21000.1"/>
    </source>
</evidence>
<feature type="domain" description="Non-reducing end beta-L-arabinofuranosidase-like GH127 catalytic" evidence="1">
    <location>
        <begin position="122"/>
        <end position="268"/>
    </location>
</feature>
<dbReference type="RefSeq" id="WP_284186556.1">
    <property type="nucleotide sequence ID" value="NZ_BSPX01000003.1"/>
</dbReference>
<keyword evidence="3" id="KW-1185">Reference proteome</keyword>
<dbReference type="SUPFAM" id="SSF48208">
    <property type="entry name" value="Six-hairpin glycosidases"/>
    <property type="match status" value="1"/>
</dbReference>
<evidence type="ECO:0000259" key="1">
    <source>
        <dbReference type="Pfam" id="PF07944"/>
    </source>
</evidence>
<sequence>MSLSETLRQKGLVLRDTLGIGMTTPVDNRVHLDAAIAWLKLAQDVTGNGGVAQTFLVRSRRWAPSYPETTGYIIPTLYRYAALAGDDDCRARARRMADWEINIQLPGGGVLAGALGDSDQPTVFNTGQVIFGWVRAFEEERNEAYRDAAVRASTWLCDIMDDDGCWRQFGSPMTGKSINTYNTRSAWSLARTHEITGEKRFLDAAVRNCEWALTQARANGWLDTNCLQDNTQPFTHTIAYAMRGLLEIGDYAGREDFIQAARRIGDAMIAALPADGFLPGRFDQDWRPTVKWSCLTGDCQLGINWGRLFQITGDTRYRDATTQILGFVKRTQRLAGDEREMIGAIKGAHPINGGYHPWQLPNWATKFYADALMMDSANRSGGPYGLKGPGV</sequence>
<proteinExistence type="predicted"/>
<dbReference type="InterPro" id="IPR008928">
    <property type="entry name" value="6-hairpin_glycosidase_sf"/>
</dbReference>
<gene>
    <name evidence="2" type="ORF">GCM10007933_04520</name>
</gene>
<name>A0ABQ6F829_9RHOO</name>
<organism evidence="2 3">
    <name type="scientific">Zoogloea oryzae</name>
    <dbReference type="NCBI Taxonomy" id="310767"/>
    <lineage>
        <taxon>Bacteria</taxon>
        <taxon>Pseudomonadati</taxon>
        <taxon>Pseudomonadota</taxon>
        <taxon>Betaproteobacteria</taxon>
        <taxon>Rhodocyclales</taxon>
        <taxon>Zoogloeaceae</taxon>
        <taxon>Zoogloea</taxon>
    </lineage>
</organism>
<dbReference type="InterPro" id="IPR012878">
    <property type="entry name" value="Beta-AFase-like_GH127_cat"/>
</dbReference>